<dbReference type="InterPro" id="IPR041621">
    <property type="entry name" value="PDH_E1_M"/>
</dbReference>
<dbReference type="Gene3D" id="3.40.50.920">
    <property type="match status" value="1"/>
</dbReference>
<dbReference type="InterPro" id="IPR004660">
    <property type="entry name" value="PDH_E1"/>
</dbReference>
<evidence type="ECO:0000256" key="8">
    <source>
        <dbReference type="ARBA" id="ARBA00051231"/>
    </source>
</evidence>
<evidence type="ECO:0000256" key="6">
    <source>
        <dbReference type="ARBA" id="ARBA00023052"/>
    </source>
</evidence>
<dbReference type="Pfam" id="PF22613">
    <property type="entry name" value="Transketolase_C_1"/>
    <property type="match status" value="1"/>
</dbReference>
<evidence type="ECO:0000256" key="2">
    <source>
        <dbReference type="ARBA" id="ARBA00003157"/>
    </source>
</evidence>
<evidence type="ECO:0000313" key="12">
    <source>
        <dbReference type="Proteomes" id="UP000663992"/>
    </source>
</evidence>
<keyword evidence="5 9" id="KW-0560">Oxidoreductase</keyword>
<comment type="catalytic activity">
    <reaction evidence="8 9">
        <text>N(6)-[(R)-lipoyl]-L-lysyl-[protein] + pyruvate + H(+) = N(6)-[(R)-S(8)-acetyldihydrolipoyl]-L-lysyl-[protein] + CO2</text>
        <dbReference type="Rhea" id="RHEA:19189"/>
        <dbReference type="Rhea" id="RHEA-COMP:10474"/>
        <dbReference type="Rhea" id="RHEA-COMP:10478"/>
        <dbReference type="ChEBI" id="CHEBI:15361"/>
        <dbReference type="ChEBI" id="CHEBI:15378"/>
        <dbReference type="ChEBI" id="CHEBI:16526"/>
        <dbReference type="ChEBI" id="CHEBI:83099"/>
        <dbReference type="ChEBI" id="CHEBI:83111"/>
        <dbReference type="EC" id="1.2.4.1"/>
    </reaction>
</comment>
<evidence type="ECO:0000259" key="10">
    <source>
        <dbReference type="PROSITE" id="PS50003"/>
    </source>
</evidence>
<dbReference type="InterPro" id="IPR029061">
    <property type="entry name" value="THDP-binding"/>
</dbReference>
<keyword evidence="7 9" id="KW-0670">Pyruvate</keyword>
<keyword evidence="12" id="KW-1185">Reference proteome</keyword>
<reference evidence="11 12" key="1">
    <citation type="submission" date="2021-03" db="EMBL/GenBank/DDBJ databases">
        <title>novel species isolated from a fishpond in China.</title>
        <authorList>
            <person name="Lu H."/>
            <person name="Cai Z."/>
        </authorList>
    </citation>
    <scope>NUCLEOTIDE SEQUENCE [LARGE SCALE GENOMIC DNA]</scope>
    <source>
        <strain evidence="11 12">Y57</strain>
    </source>
</reference>
<dbReference type="NCBIfam" id="TIGR00759">
    <property type="entry name" value="aceE"/>
    <property type="match status" value="1"/>
</dbReference>
<proteinExistence type="predicted"/>
<dbReference type="SUPFAM" id="SSF52518">
    <property type="entry name" value="Thiamin diphosphate-binding fold (THDP-binding)"/>
    <property type="match status" value="2"/>
</dbReference>
<dbReference type="InterPro" id="IPR055152">
    <property type="entry name" value="Transketolase-like_C_2"/>
</dbReference>
<dbReference type="PANTHER" id="PTHR43825:SF3">
    <property type="entry name" value="PYRUVATE DEHYDROGENASE E1 COMPONENT"/>
    <property type="match status" value="1"/>
</dbReference>
<dbReference type="PANTHER" id="PTHR43825">
    <property type="entry name" value="PYRUVATE DEHYDROGENASE E1 COMPONENT"/>
    <property type="match status" value="1"/>
</dbReference>
<dbReference type="GO" id="GO:0004739">
    <property type="term" value="F:pyruvate dehydrogenase (acetyl-transferring) activity"/>
    <property type="evidence" value="ECO:0007669"/>
    <property type="project" value="UniProtKB-EC"/>
</dbReference>
<dbReference type="PROSITE" id="PS50003">
    <property type="entry name" value="PH_DOMAIN"/>
    <property type="match status" value="1"/>
</dbReference>
<dbReference type="InterPro" id="IPR005474">
    <property type="entry name" value="Transketolase_N"/>
</dbReference>
<dbReference type="Pfam" id="PF00456">
    <property type="entry name" value="Transketolase_N"/>
    <property type="match status" value="1"/>
</dbReference>
<evidence type="ECO:0000256" key="3">
    <source>
        <dbReference type="ARBA" id="ARBA00012281"/>
    </source>
</evidence>
<dbReference type="RefSeq" id="WP_206592097.1">
    <property type="nucleotide sequence ID" value="NZ_JAFKCS010000001.1"/>
</dbReference>
<sequence>MAELIKPDVDPQETQEWLEALEAVLENEGTERAHFLLESLIEKARRNGAYLPYTATTAYVNTIPAGQEPTMPGDQTIEARIRSAIRWNALMMVVRASKKDLELGGHISSFASSAMLYDVGFNHFFRAPSDRDGGDFLYIQGHVSPGIYSRAFVEGRLSEEKLDLFRQEADGQGLSSYPHPKLMPDFWQFPTVSMGLGPMQAIYTARFLKYLTDRGLKDCSNQRVWCFMGDGECDEPESLGAIGLAAREGLDNLTFVINCNLQRLDGPVRGNGKIVQELEGTFRGAGWEVFKVLWGRYWDPLFARDTTGKLIDLMNETVDGEYQNYKAKGGAYTREKFFGKYPELKEMVANMSDEDIWRLNRGGHDPVKVYAAYKRATETKGRPQVILAKTVKGYGMGSAGEGKNIAHQVKKMDMDAIKHFRDRFNIPVSDDKLTDLPYFRFADDSAEMKYLRERREALNGFMPVRKPQSAENLPAPALSAFDAIIKGSGDREISTTMAFVRVLTAMLKDKQVGQRVVPIIPDEARTFGMEGLFRQVGIYSSQGQKYEPQDADQVAYYREDKKGQVLQEGINELGAMASWLAAGTSYANNDLPMIPVYIYYSMFGFQRVGDLAWAAGDSQCRGFLVGGTAGRTTLNGEGLQHQDGHSHIQAGCIPNCITYDPTYGYEVAVIVQDGMRRMFEEQENVFYYLTVMNENYVQPAMPQGVEEGIIKGIYKLESVQAEKAKHSVKLLGSGTILLQVREAARILKEEYAISSDVYSVPSFNELARDGLDCERFNMLHPQAEEKVAYITQVLNAGVDGPTIAATDYMKSYADQVRAFVPGQFKVLGTDGFGRSDSRANLRRHFEVDAAYIVVASLHELAKAGKLERKVVSEAIAKFGIDAEKINPLYA</sequence>
<dbReference type="InterPro" id="IPR051157">
    <property type="entry name" value="PDH/Transketolase"/>
</dbReference>
<comment type="cofactor">
    <cofactor evidence="1 9">
        <name>thiamine diphosphate</name>
        <dbReference type="ChEBI" id="CHEBI:58937"/>
    </cofactor>
</comment>
<dbReference type="EMBL" id="JAFKCS010000001">
    <property type="protein sequence ID" value="MBN7818257.1"/>
    <property type="molecule type" value="Genomic_DNA"/>
</dbReference>
<dbReference type="PIRSF" id="PIRSF000156">
    <property type="entry name" value="Pyruvate_dh_E1"/>
    <property type="match status" value="1"/>
</dbReference>
<feature type="domain" description="PH" evidence="10">
    <location>
        <begin position="1"/>
        <end position="26"/>
    </location>
</feature>
<accession>A0ABS3CMC7</accession>
<dbReference type="Gene3D" id="3.40.50.970">
    <property type="match status" value="2"/>
</dbReference>
<evidence type="ECO:0000313" key="11">
    <source>
        <dbReference type="EMBL" id="MBN7818257.1"/>
    </source>
</evidence>
<dbReference type="EC" id="1.2.4.1" evidence="3 9"/>
<comment type="function">
    <text evidence="2 9">Component of the pyruvate dehydrogenase (PDH) complex, that catalyzes the overall conversion of pyruvate to acetyl-CoA and CO(2).</text>
</comment>
<evidence type="ECO:0000256" key="7">
    <source>
        <dbReference type="ARBA" id="ARBA00023317"/>
    </source>
</evidence>
<dbReference type="InterPro" id="IPR009014">
    <property type="entry name" value="Transketo_C/PFOR_II"/>
</dbReference>
<protein>
    <recommendedName>
        <fullName evidence="4 9">Pyruvate dehydrogenase E1 component</fullName>
        <ecNumber evidence="3 9">1.2.4.1</ecNumber>
    </recommendedName>
</protein>
<organism evidence="11 12">
    <name type="scientific">Bowmanella yangjiangensis</name>
    <dbReference type="NCBI Taxonomy" id="2811230"/>
    <lineage>
        <taxon>Bacteria</taxon>
        <taxon>Pseudomonadati</taxon>
        <taxon>Pseudomonadota</taxon>
        <taxon>Gammaproteobacteria</taxon>
        <taxon>Alteromonadales</taxon>
        <taxon>Alteromonadaceae</taxon>
        <taxon>Bowmanella</taxon>
    </lineage>
</organism>
<comment type="caution">
    <text evidence="11">The sequence shown here is derived from an EMBL/GenBank/DDBJ whole genome shotgun (WGS) entry which is preliminary data.</text>
</comment>
<gene>
    <name evidence="11" type="primary">aceE</name>
    <name evidence="11" type="ORF">J0A65_00195</name>
</gene>
<evidence type="ECO:0000256" key="9">
    <source>
        <dbReference type="PIRNR" id="PIRNR000156"/>
    </source>
</evidence>
<keyword evidence="6 9" id="KW-0786">Thiamine pyrophosphate</keyword>
<dbReference type="InterPro" id="IPR035807">
    <property type="entry name" value="PDC_E1_N"/>
</dbReference>
<dbReference type="InterPro" id="IPR001849">
    <property type="entry name" value="PH_domain"/>
</dbReference>
<dbReference type="SUPFAM" id="SSF52922">
    <property type="entry name" value="TK C-terminal domain-like"/>
    <property type="match status" value="1"/>
</dbReference>
<dbReference type="Pfam" id="PF17831">
    <property type="entry name" value="PDH_E1_M"/>
    <property type="match status" value="1"/>
</dbReference>
<dbReference type="Proteomes" id="UP000663992">
    <property type="component" value="Unassembled WGS sequence"/>
</dbReference>
<evidence type="ECO:0000256" key="5">
    <source>
        <dbReference type="ARBA" id="ARBA00023002"/>
    </source>
</evidence>
<dbReference type="CDD" id="cd02017">
    <property type="entry name" value="TPP_E1_EcPDC_like"/>
    <property type="match status" value="1"/>
</dbReference>
<name>A0ABS3CMC7_9ALTE</name>
<evidence type="ECO:0000256" key="1">
    <source>
        <dbReference type="ARBA" id="ARBA00001964"/>
    </source>
</evidence>
<evidence type="ECO:0000256" key="4">
    <source>
        <dbReference type="ARBA" id="ARBA00017172"/>
    </source>
</evidence>